<dbReference type="InterPro" id="IPR057246">
    <property type="entry name" value="CARBOXYPEPT_ZN_1"/>
</dbReference>
<dbReference type="GO" id="GO:0004181">
    <property type="term" value="F:metallocarboxypeptidase activity"/>
    <property type="evidence" value="ECO:0007669"/>
    <property type="project" value="InterPro"/>
</dbReference>
<evidence type="ECO:0000256" key="7">
    <source>
        <dbReference type="ARBA" id="ARBA00023049"/>
    </source>
</evidence>
<dbReference type="PANTHER" id="PTHR11705">
    <property type="entry name" value="PROTEASE FAMILY M14 CARBOXYPEPTIDASE A,B"/>
    <property type="match status" value="1"/>
</dbReference>
<evidence type="ECO:0000256" key="6">
    <source>
        <dbReference type="ARBA" id="ARBA00022833"/>
    </source>
</evidence>
<dbReference type="InterPro" id="IPR000834">
    <property type="entry name" value="Peptidase_M14"/>
</dbReference>
<reference evidence="10 11" key="1">
    <citation type="journal article" date="2013" name="J. Microbiol.">
        <title>Lysinibacillus chungkukjangi sp. nov., isolated from Chungkukjang, Korean fermented soybean food.</title>
        <authorList>
            <person name="Kim S.J."/>
            <person name="Jang Y.H."/>
            <person name="Hamada M."/>
            <person name="Ahn J.H."/>
            <person name="Weon H.Y."/>
            <person name="Suzuki K."/>
            <person name="Whang K.S."/>
            <person name="Kwon S.W."/>
        </authorList>
    </citation>
    <scope>NUCLEOTIDE SEQUENCE [LARGE SCALE GENOMIC DNA]</scope>
    <source>
        <strain evidence="10 11">MCCC 1A12701</strain>
    </source>
</reference>
<dbReference type="EMBL" id="RRCT01000027">
    <property type="protein sequence ID" value="RQW72349.1"/>
    <property type="molecule type" value="Genomic_DNA"/>
</dbReference>
<evidence type="ECO:0000313" key="11">
    <source>
        <dbReference type="Proteomes" id="UP000274033"/>
    </source>
</evidence>
<accession>A0A3N9U6W8</accession>
<evidence type="ECO:0000256" key="5">
    <source>
        <dbReference type="ARBA" id="ARBA00022801"/>
    </source>
</evidence>
<keyword evidence="4" id="KW-0479">Metal-binding</keyword>
<name>A0A3N9U6W8_9BACI</name>
<evidence type="ECO:0000256" key="8">
    <source>
        <dbReference type="PROSITE-ProRule" id="PRU01379"/>
    </source>
</evidence>
<evidence type="ECO:0000313" key="10">
    <source>
        <dbReference type="EMBL" id="RQW72349.1"/>
    </source>
</evidence>
<comment type="caution">
    <text evidence="10">The sequence shown here is derived from an EMBL/GenBank/DDBJ whole genome shotgun (WGS) entry which is preliminary data.</text>
</comment>
<evidence type="ECO:0000256" key="1">
    <source>
        <dbReference type="ARBA" id="ARBA00001947"/>
    </source>
</evidence>
<dbReference type="PRINTS" id="PR00765">
    <property type="entry name" value="CRBOXYPTASEA"/>
</dbReference>
<dbReference type="Gene3D" id="3.40.630.10">
    <property type="entry name" value="Zn peptidases"/>
    <property type="match status" value="1"/>
</dbReference>
<proteinExistence type="inferred from homology"/>
<evidence type="ECO:0000256" key="4">
    <source>
        <dbReference type="ARBA" id="ARBA00022723"/>
    </source>
</evidence>
<organism evidence="10 11">
    <name type="scientific">Lysinibacillus composti</name>
    <dbReference type="NCBI Taxonomy" id="720633"/>
    <lineage>
        <taxon>Bacteria</taxon>
        <taxon>Bacillati</taxon>
        <taxon>Bacillota</taxon>
        <taxon>Bacilli</taxon>
        <taxon>Bacillales</taxon>
        <taxon>Bacillaceae</taxon>
        <taxon>Lysinibacillus</taxon>
    </lineage>
</organism>
<evidence type="ECO:0000259" key="9">
    <source>
        <dbReference type="PROSITE" id="PS52035"/>
    </source>
</evidence>
<keyword evidence="11" id="KW-1185">Reference proteome</keyword>
<dbReference type="PROSITE" id="PS00132">
    <property type="entry name" value="CARBOXYPEPT_ZN_1"/>
    <property type="match status" value="1"/>
</dbReference>
<dbReference type="GO" id="GO:0008270">
    <property type="term" value="F:zinc ion binding"/>
    <property type="evidence" value="ECO:0007669"/>
    <property type="project" value="InterPro"/>
</dbReference>
<comment type="similarity">
    <text evidence="2 8">Belongs to the peptidase M14 family.</text>
</comment>
<dbReference type="GO" id="GO:0005615">
    <property type="term" value="C:extracellular space"/>
    <property type="evidence" value="ECO:0007669"/>
    <property type="project" value="TreeGrafter"/>
</dbReference>
<dbReference type="GO" id="GO:0006508">
    <property type="term" value="P:proteolysis"/>
    <property type="evidence" value="ECO:0007669"/>
    <property type="project" value="UniProtKB-KW"/>
</dbReference>
<dbReference type="Pfam" id="PF00246">
    <property type="entry name" value="Peptidase_M14"/>
    <property type="match status" value="1"/>
</dbReference>
<feature type="domain" description="Peptidase M14" evidence="9">
    <location>
        <begin position="131"/>
        <end position="417"/>
    </location>
</feature>
<dbReference type="AlphaFoldDB" id="A0A3N9U6W8"/>
<keyword evidence="6" id="KW-0862">Zinc</keyword>
<dbReference type="OrthoDB" id="9802862at2"/>
<dbReference type="PANTHER" id="PTHR11705:SF143">
    <property type="entry name" value="SLL0236 PROTEIN"/>
    <property type="match status" value="1"/>
</dbReference>
<keyword evidence="3" id="KW-0645">Protease</keyword>
<dbReference type="Proteomes" id="UP000274033">
    <property type="component" value="Unassembled WGS sequence"/>
</dbReference>
<gene>
    <name evidence="10" type="ORF">EBB45_18185</name>
</gene>
<protein>
    <submittedName>
        <fullName evidence="10">Carboxypeptidase</fullName>
    </submittedName>
</protein>
<dbReference type="RefSeq" id="WP_124766763.1">
    <property type="nucleotide sequence ID" value="NZ_JAFBDY010000028.1"/>
</dbReference>
<dbReference type="PROSITE" id="PS52035">
    <property type="entry name" value="PEPTIDASE_M14"/>
    <property type="match status" value="1"/>
</dbReference>
<dbReference type="SMART" id="SM00631">
    <property type="entry name" value="Zn_pept"/>
    <property type="match status" value="1"/>
</dbReference>
<keyword evidence="10" id="KW-0121">Carboxypeptidase</keyword>
<keyword evidence="5" id="KW-0378">Hydrolase</keyword>
<sequence>MKYFIKSSLIILLVLIIPIHVFGSINVEQKVKSQYIVSKDITISRDSLSNNPISPFSEDIKVKGEFPRDIVSIKNTPFMDRQGNTIGTFIKGQQVTLHSIGQSKGIIDFLGKQVYVNLHDFQHTNQILPKKHISYGEMEYHLHVLSLMYPEFTKLEKVGFSVEGRTIYAFKVGTGKKEVLFDAAIHAREHMTTNVLLEMIDEYTKCYTNGTKLGEFPVKEILDTVSIWFIPMMNPDGVNLVQSNFGIYNSFLISINNSVNFKRWKANIRGVDLNRNFDAAWHELQSPNNPTFKNYKGESPFSEPESLALRDFIKKHKFKSYISYHSSGQVLFYFNDQNNLQLERDNFLTRKIQYVTGYKIMPPRKIKGSGTSTDWFIKNYKQPGITVEISPFVKETEVPMVYWDQIKKKNKTVGLLVAKEASTRSKLTSSN</sequence>
<evidence type="ECO:0000256" key="2">
    <source>
        <dbReference type="ARBA" id="ARBA00005988"/>
    </source>
</evidence>
<keyword evidence="7" id="KW-0482">Metalloprotease</keyword>
<dbReference type="SUPFAM" id="SSF53187">
    <property type="entry name" value="Zn-dependent exopeptidases"/>
    <property type="match status" value="1"/>
</dbReference>
<feature type="active site" description="Proton donor/acceptor" evidence="8">
    <location>
        <position position="388"/>
    </location>
</feature>
<comment type="cofactor">
    <cofactor evidence="1">
        <name>Zn(2+)</name>
        <dbReference type="ChEBI" id="CHEBI:29105"/>
    </cofactor>
</comment>
<evidence type="ECO:0000256" key="3">
    <source>
        <dbReference type="ARBA" id="ARBA00022670"/>
    </source>
</evidence>